<evidence type="ECO:0000256" key="5">
    <source>
        <dbReference type="PROSITE-ProRule" id="PRU00283"/>
    </source>
</evidence>
<feature type="compositionally biased region" description="Polar residues" evidence="7">
    <location>
        <begin position="638"/>
        <end position="650"/>
    </location>
</feature>
<feature type="compositionally biased region" description="Low complexity" evidence="7">
    <location>
        <begin position="981"/>
        <end position="1000"/>
    </location>
</feature>
<evidence type="ECO:0000313" key="9">
    <source>
        <dbReference type="EMBL" id="CDW81561.1"/>
    </source>
</evidence>
<feature type="binding site" evidence="5">
    <location>
        <begin position="64"/>
        <end position="71"/>
    </location>
    <ligand>
        <name>ATP</name>
        <dbReference type="ChEBI" id="CHEBI:30616"/>
    </ligand>
</feature>
<dbReference type="Gene3D" id="3.40.850.10">
    <property type="entry name" value="Kinesin motor domain"/>
    <property type="match status" value="1"/>
</dbReference>
<sequence length="1068" mass="124783">MKQAKFTDNRIHVSVRLKPLQVNEKLFDKNRIWQVQSDNQTMEEAKGMILSALDGLNVTIFAYGQTSSGKTFTMRGSQSNQGLIPLALSEIFKALYSKYSNSNQLLYNQDGYHHNNHNMAANWRVKVSYLEIYNECVNDLLDPNKKNLDVRECRQRGIYIDQLSQFEVKSLNDTLNYLNQGDEQRIIAETRLNEKSSRSHTVFKIELMIEEKEESTGKSTTKTSQINLVDLAGSEGVSRTKSEGMRFREGANINKSLLALSNVICKLSQKNQSSAKNYFINFRDSKLTRILQQSLQGNSKTAIICTISQLFANYQESRETLNFGAKAKNIRTQVVLNELITNPDEVNPTQLLILQKENESLREKIKTQMEILELFEKEKDEQQDNQNLGLIHLRQHIEYLNQLLSEKDTQLLDKEKQNLKLLKSQETLQLEYKSLNDQLKLTEEKFLNERNRLYNKARQYKQKLQEINEKNDLLNGFFDIKQKSALEISDTSLLSSANQENMTIQSVQDYLKKIDSLSTQNKDLMSKINEMNEELFQKCNQYDKLQDKVTDLEGQMKELKIVSRKKDQSLSKKNFEISNLKSKIEVLERQSQSLFKDLDHTLQGLSAINNSGIDMNDEFLNEQELQMLDSQSFQEIIQSQRNSIQPSQRGSRGDNNRYSVPILTQKILDGQTSNLIKELQNKLEILESEKLNLEQHRDQLLQDLEESDQIKDQLVEQLKNQDYVFMQIQEEKDELQRDLEQMMYSHNIEEQTILSLRDQVQRHIEDIKNLVLKVLNQEQEIEKFKHSDQEKQILINKLHSEIDQMKRDARKRKRDEFSVQFDSSTSDAIQQRDIKRQKPNDNSNRVDQYIEKSSGLFGDSKYLIFHHQNLVSADIRQNRLLFNQLTQKIDVIKSFHQQRPLQSPSQFQSESSYISNQNSFTPRRELEKENQNNISSLRYFNSTQQPMRDNFMNQRQHQSDFTRPNNVYSKQQQERSNTFEGNSINGIQNNSNNLSNSSNRFRNVFDSNDLSSKQNELINPIDLKQKHLQNLSRIEQIQSELNQSQKNHQISSINQNMNNSFDSKSPNQ</sequence>
<feature type="region of interest" description="Disordered" evidence="7">
    <location>
        <begin position="955"/>
        <end position="1000"/>
    </location>
</feature>
<dbReference type="GO" id="GO:0003777">
    <property type="term" value="F:microtubule motor activity"/>
    <property type="evidence" value="ECO:0007669"/>
    <property type="project" value="InterPro"/>
</dbReference>
<dbReference type="EMBL" id="CCKQ01010059">
    <property type="protein sequence ID" value="CDW81561.1"/>
    <property type="molecule type" value="Genomic_DNA"/>
</dbReference>
<dbReference type="PROSITE" id="PS00411">
    <property type="entry name" value="KINESIN_MOTOR_1"/>
    <property type="match status" value="1"/>
</dbReference>
<evidence type="ECO:0000256" key="7">
    <source>
        <dbReference type="SAM" id="MobiDB-lite"/>
    </source>
</evidence>
<feature type="domain" description="Kinesin motor" evidence="8">
    <location>
        <begin position="1"/>
        <end position="330"/>
    </location>
</feature>
<dbReference type="GO" id="GO:0005524">
    <property type="term" value="F:ATP binding"/>
    <property type="evidence" value="ECO:0007669"/>
    <property type="project" value="UniProtKB-UniRule"/>
</dbReference>
<keyword evidence="3 6" id="KW-0175">Coiled coil</keyword>
<gene>
    <name evidence="9" type="primary">Contig7950.g8488</name>
    <name evidence="9" type="ORF">STYLEM_10580</name>
</gene>
<organism evidence="9 10">
    <name type="scientific">Stylonychia lemnae</name>
    <name type="common">Ciliate</name>
    <dbReference type="NCBI Taxonomy" id="5949"/>
    <lineage>
        <taxon>Eukaryota</taxon>
        <taxon>Sar</taxon>
        <taxon>Alveolata</taxon>
        <taxon>Ciliophora</taxon>
        <taxon>Intramacronucleata</taxon>
        <taxon>Spirotrichea</taxon>
        <taxon>Stichotrichia</taxon>
        <taxon>Sporadotrichida</taxon>
        <taxon>Oxytrichidae</taxon>
        <taxon>Stylonychinae</taxon>
        <taxon>Stylonychia</taxon>
    </lineage>
</organism>
<feature type="region of interest" description="Disordered" evidence="7">
    <location>
        <begin position="638"/>
        <end position="657"/>
    </location>
</feature>
<feature type="compositionally biased region" description="Polar residues" evidence="7">
    <location>
        <begin position="955"/>
        <end position="980"/>
    </location>
</feature>
<evidence type="ECO:0000256" key="2">
    <source>
        <dbReference type="ARBA" id="ARBA00022840"/>
    </source>
</evidence>
<dbReference type="InterPro" id="IPR001752">
    <property type="entry name" value="Kinesin_motor_dom"/>
</dbReference>
<dbReference type="InParanoid" id="A0A078AI00"/>
<feature type="region of interest" description="Disordered" evidence="7">
    <location>
        <begin position="813"/>
        <end position="845"/>
    </location>
</feature>
<accession>A0A078AI00</accession>
<evidence type="ECO:0000256" key="6">
    <source>
        <dbReference type="SAM" id="Coils"/>
    </source>
</evidence>
<dbReference type="SUPFAM" id="SSF52540">
    <property type="entry name" value="P-loop containing nucleoside triphosphate hydrolases"/>
    <property type="match status" value="1"/>
</dbReference>
<reference evidence="9 10" key="1">
    <citation type="submission" date="2014-06" db="EMBL/GenBank/DDBJ databases">
        <authorList>
            <person name="Swart Estienne"/>
        </authorList>
    </citation>
    <scope>NUCLEOTIDE SEQUENCE [LARGE SCALE GENOMIC DNA]</scope>
    <source>
        <strain evidence="9 10">130c</strain>
    </source>
</reference>
<feature type="coiled-coil region" evidence="6">
    <location>
        <begin position="351"/>
        <end position="385"/>
    </location>
</feature>
<dbReference type="GO" id="GO:0008017">
    <property type="term" value="F:microtubule binding"/>
    <property type="evidence" value="ECO:0007669"/>
    <property type="project" value="InterPro"/>
</dbReference>
<feature type="compositionally biased region" description="Polar residues" evidence="7">
    <location>
        <begin position="900"/>
        <end position="921"/>
    </location>
</feature>
<keyword evidence="4 5" id="KW-0505">Motor protein</keyword>
<dbReference type="PRINTS" id="PR00380">
    <property type="entry name" value="KINESINHEAVY"/>
</dbReference>
<keyword evidence="2 5" id="KW-0067">ATP-binding</keyword>
<evidence type="ECO:0000313" key="10">
    <source>
        <dbReference type="Proteomes" id="UP000039865"/>
    </source>
</evidence>
<feature type="compositionally biased region" description="Polar residues" evidence="7">
    <location>
        <begin position="820"/>
        <end position="829"/>
    </location>
</feature>
<dbReference type="PANTHER" id="PTHR47968:SF75">
    <property type="entry name" value="CENTROMERE-ASSOCIATED PROTEIN E"/>
    <property type="match status" value="1"/>
</dbReference>
<keyword evidence="10" id="KW-1185">Reference proteome</keyword>
<dbReference type="InterPro" id="IPR036961">
    <property type="entry name" value="Kinesin_motor_dom_sf"/>
</dbReference>
<dbReference type="Proteomes" id="UP000039865">
    <property type="component" value="Unassembled WGS sequence"/>
</dbReference>
<feature type="coiled-coil region" evidence="6">
    <location>
        <begin position="425"/>
        <end position="470"/>
    </location>
</feature>
<comment type="similarity">
    <text evidence="5">Belongs to the TRAFAC class myosin-kinesin ATPase superfamily. Kinesin family.</text>
</comment>
<evidence type="ECO:0000256" key="4">
    <source>
        <dbReference type="ARBA" id="ARBA00023175"/>
    </source>
</evidence>
<dbReference type="AlphaFoldDB" id="A0A078AI00"/>
<dbReference type="PANTHER" id="PTHR47968">
    <property type="entry name" value="CENTROMERE PROTEIN E"/>
    <property type="match status" value="1"/>
</dbReference>
<feature type="compositionally biased region" description="Basic and acidic residues" evidence="7">
    <location>
        <begin position="830"/>
        <end position="839"/>
    </location>
</feature>
<feature type="region of interest" description="Disordered" evidence="7">
    <location>
        <begin position="900"/>
        <end position="925"/>
    </location>
</feature>
<evidence type="ECO:0000259" key="8">
    <source>
        <dbReference type="PROSITE" id="PS50067"/>
    </source>
</evidence>
<dbReference type="GO" id="GO:0007018">
    <property type="term" value="P:microtubule-based movement"/>
    <property type="evidence" value="ECO:0007669"/>
    <property type="project" value="InterPro"/>
</dbReference>
<dbReference type="InterPro" id="IPR027417">
    <property type="entry name" value="P-loop_NTPase"/>
</dbReference>
<feature type="coiled-coil region" evidence="6">
    <location>
        <begin position="507"/>
        <end position="597"/>
    </location>
</feature>
<dbReference type="PROSITE" id="PS50067">
    <property type="entry name" value="KINESIN_MOTOR_2"/>
    <property type="match status" value="1"/>
</dbReference>
<dbReference type="Pfam" id="PF00225">
    <property type="entry name" value="Kinesin"/>
    <property type="match status" value="1"/>
</dbReference>
<evidence type="ECO:0000256" key="3">
    <source>
        <dbReference type="ARBA" id="ARBA00023054"/>
    </source>
</evidence>
<dbReference type="InterPro" id="IPR019821">
    <property type="entry name" value="Kinesin_motor_CS"/>
</dbReference>
<proteinExistence type="inferred from homology"/>
<feature type="compositionally biased region" description="Low complexity" evidence="7">
    <location>
        <begin position="1047"/>
        <end position="1060"/>
    </location>
</feature>
<protein>
    <submittedName>
        <fullName evidence="9">Kinesin-like protein</fullName>
    </submittedName>
</protein>
<keyword evidence="1 5" id="KW-0547">Nucleotide-binding</keyword>
<feature type="region of interest" description="Disordered" evidence="7">
    <location>
        <begin position="1042"/>
        <end position="1068"/>
    </location>
</feature>
<name>A0A078AI00_STYLE</name>
<dbReference type="InterPro" id="IPR027640">
    <property type="entry name" value="Kinesin-like_fam"/>
</dbReference>
<evidence type="ECO:0000256" key="1">
    <source>
        <dbReference type="ARBA" id="ARBA00022741"/>
    </source>
</evidence>
<dbReference type="SMART" id="SM00129">
    <property type="entry name" value="KISc"/>
    <property type="match status" value="1"/>
</dbReference>
<dbReference type="OrthoDB" id="313183at2759"/>